<gene>
    <name evidence="2" type="ORF">SAMN05216283_11621</name>
</gene>
<dbReference type="AlphaFoldDB" id="A0A1I2LKJ8"/>
<dbReference type="InterPro" id="IPR025393">
    <property type="entry name" value="DUF4301"/>
</dbReference>
<reference evidence="2 3" key="1">
    <citation type="submission" date="2016-10" db="EMBL/GenBank/DDBJ databases">
        <authorList>
            <person name="de Groot N.N."/>
        </authorList>
    </citation>
    <scope>NUCLEOTIDE SEQUENCE [LARGE SCALE GENOMIC DNA]</scope>
    <source>
        <strain evidence="2 3">CGMCC 1.9156</strain>
    </source>
</reference>
<accession>A0A1I2LKJ8</accession>
<proteinExistence type="predicted"/>
<feature type="domain" description="DUF4301" evidence="1">
    <location>
        <begin position="5"/>
        <end position="508"/>
    </location>
</feature>
<evidence type="ECO:0000259" key="1">
    <source>
        <dbReference type="Pfam" id="PF14134"/>
    </source>
</evidence>
<name>A0A1I2LKJ8_9BACT</name>
<evidence type="ECO:0000313" key="3">
    <source>
        <dbReference type="Proteomes" id="UP000198964"/>
    </source>
</evidence>
<keyword evidence="3" id="KW-1185">Reference proteome</keyword>
<dbReference type="RefSeq" id="WP_093921531.1">
    <property type="nucleotide sequence ID" value="NZ_FONW01000016.1"/>
</dbReference>
<evidence type="ECO:0000313" key="2">
    <source>
        <dbReference type="EMBL" id="SFF78980.1"/>
    </source>
</evidence>
<dbReference type="STRING" id="655355.SAMN05216283_11621"/>
<organism evidence="2 3">
    <name type="scientific">Sunxiuqinia elliptica</name>
    <dbReference type="NCBI Taxonomy" id="655355"/>
    <lineage>
        <taxon>Bacteria</taxon>
        <taxon>Pseudomonadati</taxon>
        <taxon>Bacteroidota</taxon>
        <taxon>Bacteroidia</taxon>
        <taxon>Marinilabiliales</taxon>
        <taxon>Prolixibacteraceae</taxon>
        <taxon>Sunxiuqinia</taxon>
    </lineage>
</organism>
<dbReference type="Pfam" id="PF14134">
    <property type="entry name" value="DUF4301"/>
    <property type="match status" value="1"/>
</dbReference>
<dbReference type="Proteomes" id="UP000198964">
    <property type="component" value="Unassembled WGS sequence"/>
</dbReference>
<dbReference type="EMBL" id="FONW01000016">
    <property type="protein sequence ID" value="SFF78980.1"/>
    <property type="molecule type" value="Genomic_DNA"/>
</dbReference>
<protein>
    <recommendedName>
        <fullName evidence="1">DUF4301 domain-containing protein</fullName>
    </recommendedName>
</protein>
<dbReference type="InterPro" id="IPR029044">
    <property type="entry name" value="Nucleotide-diphossugar_trans"/>
</dbReference>
<dbReference type="SUPFAM" id="SSF53448">
    <property type="entry name" value="Nucleotide-diphospho-sugar transferases"/>
    <property type="match status" value="1"/>
</dbReference>
<sequence>MFNAEDLVFIEERGSDLSTVKEQVKNFEKGFPFMEIIQAATVGKGIIQLNEEHANQFIDFLNHKLEHGISLLKFVPASGAASRMFKDLFSAKSKLESGETEAKVLQEKSVNYFFDNLKKFAFYTEFEKLASQPVEQLSALEVLDLVLTEKGLNYGSLPKGLLTFHQYSDDCRTAFEEHCAEGAQYAKDKAGQVKIHFTVSPEHQDAFEAHLKAIRSKYEQAFEVQYDIQFSQQKPSTDTLAVDMNNQPFRNGDSSLLFRPGGHGALLENLNDLDADLIFIKNIDNVVPDYLKEDTTKYKKALAGLLLNYQKRIFSYQQILDERHYTALDSKFYAEASSFLENILNVKPPTSHYYSEKEELYHYLKEKFNRPIRVCGMVKNEGEPGGGPFWAKNRDGSVSLQVVESSQIDLQNKEQQSIVSQATHFNPVDLICGIKNYRGEKYNLLTYRDPQTGFISYKSKDGKELKAQELPGLWNGAMADWNTLFVEVPITTFNPVKTVNDLLRKEHQPD</sequence>